<dbReference type="Proteomes" id="UP000322110">
    <property type="component" value="Unassembled WGS sequence"/>
</dbReference>
<dbReference type="Pfam" id="PF02698">
    <property type="entry name" value="DUF218"/>
    <property type="match status" value="1"/>
</dbReference>
<reference evidence="2 3" key="1">
    <citation type="journal article" date="2015" name="Int. J. Syst. Evol. Microbiol.">
        <title>Roseomonas oryzae sp. nov., isolated from paddy rhizosphere soil.</title>
        <authorList>
            <person name="Ramaprasad E.V."/>
            <person name="Sasikala Ch."/>
            <person name="Ramana Ch.V."/>
        </authorList>
    </citation>
    <scope>NUCLEOTIDE SEQUENCE [LARGE SCALE GENOMIC DNA]</scope>
    <source>
        <strain evidence="2 3">KCTC 42542</strain>
    </source>
</reference>
<evidence type="ECO:0000259" key="1">
    <source>
        <dbReference type="Pfam" id="PF02698"/>
    </source>
</evidence>
<dbReference type="OrthoDB" id="9812311at2"/>
<name>A0A5B2TKH0_9PROT</name>
<feature type="domain" description="DUF218" evidence="1">
    <location>
        <begin position="52"/>
        <end position="185"/>
    </location>
</feature>
<evidence type="ECO:0000313" key="2">
    <source>
        <dbReference type="EMBL" id="KAA2214505.1"/>
    </source>
</evidence>
<organism evidence="2 3">
    <name type="scientific">Teichococcus oryzae</name>
    <dbReference type="NCBI Taxonomy" id="1608942"/>
    <lineage>
        <taxon>Bacteria</taxon>
        <taxon>Pseudomonadati</taxon>
        <taxon>Pseudomonadota</taxon>
        <taxon>Alphaproteobacteria</taxon>
        <taxon>Acetobacterales</taxon>
        <taxon>Roseomonadaceae</taxon>
        <taxon>Roseomonas</taxon>
    </lineage>
</organism>
<evidence type="ECO:0000313" key="3">
    <source>
        <dbReference type="Proteomes" id="UP000322110"/>
    </source>
</evidence>
<protein>
    <submittedName>
        <fullName evidence="2">YdcF family protein</fullName>
    </submittedName>
</protein>
<dbReference type="AlphaFoldDB" id="A0A5B2TKH0"/>
<keyword evidence="3" id="KW-1185">Reference proteome</keyword>
<sequence>MSPPLPDGSRRGRRSRLWLLPALPLLALLAGFAFFAGQARQVPEQPIRPTDGVAVLTGGPQRVGAGLVLLAEDQARWLIISGVGPSSMLDELSRSAGLPSDLLTVPELVPRITLGRAATSTRGNGAEIADWVARHNIRSLRVVTAAFHMPRALLELRRVLPGVALVPHPVQTAGPRPSLLVREYLKLIGAMLGLSALKPE</sequence>
<dbReference type="InterPro" id="IPR003848">
    <property type="entry name" value="DUF218"/>
</dbReference>
<comment type="caution">
    <text evidence="2">The sequence shown here is derived from an EMBL/GenBank/DDBJ whole genome shotgun (WGS) entry which is preliminary data.</text>
</comment>
<dbReference type="CDD" id="cd06259">
    <property type="entry name" value="YdcF-like"/>
    <property type="match status" value="1"/>
</dbReference>
<dbReference type="RefSeq" id="WP_149810441.1">
    <property type="nucleotide sequence ID" value="NZ_VUKA01000001.1"/>
</dbReference>
<accession>A0A5B2TKH0</accession>
<proteinExistence type="predicted"/>
<gene>
    <name evidence="2" type="ORF">F0Q34_01945</name>
</gene>
<dbReference type="EMBL" id="VUKA01000001">
    <property type="protein sequence ID" value="KAA2214505.1"/>
    <property type="molecule type" value="Genomic_DNA"/>
</dbReference>